<dbReference type="InterPro" id="IPR036116">
    <property type="entry name" value="FN3_sf"/>
</dbReference>
<gene>
    <name evidence="1" type="ORF">PAPYR_7338</name>
</gene>
<dbReference type="SUPFAM" id="SSF49265">
    <property type="entry name" value="Fibronectin type III"/>
    <property type="match status" value="1"/>
</dbReference>
<comment type="caution">
    <text evidence="1">The sequence shown here is derived from an EMBL/GenBank/DDBJ whole genome shotgun (WGS) entry which is preliminary data.</text>
</comment>
<name>A0ABQ8UHA0_9EUKA</name>
<protein>
    <submittedName>
        <fullName evidence="1">DNA double-strand break repair Rad50 ATPase</fullName>
    </submittedName>
</protein>
<dbReference type="EMBL" id="JAPMOS010000051">
    <property type="protein sequence ID" value="KAJ4457261.1"/>
    <property type="molecule type" value="Genomic_DNA"/>
</dbReference>
<proteinExistence type="predicted"/>
<keyword evidence="2" id="KW-1185">Reference proteome</keyword>
<dbReference type="PANTHER" id="PTHR16897:SF2">
    <property type="entry name" value="OS03G0226600 PROTEIN"/>
    <property type="match status" value="1"/>
</dbReference>
<evidence type="ECO:0000313" key="2">
    <source>
        <dbReference type="Proteomes" id="UP001141327"/>
    </source>
</evidence>
<evidence type="ECO:0000313" key="1">
    <source>
        <dbReference type="EMBL" id="KAJ4457261.1"/>
    </source>
</evidence>
<sequence length="2088" mass="214538">MVRVFNRAGLSTTYRSAGSPSTWSPLRHRGHGLELGRQRHLMHGRHRGGQRPWGFPSSAPHPVGSWGGRGVGLLAGPLQFCYQNTSFPAVGWAGFAPSTAPLAYYLLMVGPTKDSYTYGYTYVYHPAAAAEIRCNIPDGATFYVTVRTVSQAGLSSGSVYTGAVLKDSSAPLCGALQEAANWTSQTASTRALVGTTADPHSGLAALEVALALTADPWASDGNASLLVVPWRTLSASQTEYTFTGLSLGPGTYYTIIRAYNKARLQCRRASGGVVVDLTAPQVDTDVLAMPRYMGSARTLALGWDGAAWDTESGIDTYAWSLAATPGGSALGQATWAGTLTAGNLTVTSNLIHNTAYYLKFVARNRAGLSSTVGPNPILVDLTAPVFGPGGAVALVADLPGGRYYTERHTLTVAWSGFTDPESGIAGYVAAIYRMPDAAGAAPVLVTSERLANGTLAQWTFVGLALAEPADHFVRVTALNGAGLTVAAQTATFRVTTLSPREGLVYDGCRAAPQIGQPETDHLCALWVGLDSADPQNPVVSLRYWARHVASGDLVANGTLYSDPTGDTVQPTSCRIEGLALTVGERYNVTVEAVLASGLANRATSAGIVIDQSPPQAGAANMTHQAFVARGTPLLVLTAGWADPESTVVGYEYAIYRAAAPWGLAVPFTAAGRWTSIWVATWPLEAGLYTVSLRATNGAGLTAAINGTASFSLCEEAPIAPAAARLWLGAGCADGIHRRYQTDRTALGLCWTGMQPSPYGGALSYHLALRRNGLAAPFVTRVLDPPAEALNLTGLGLAGGDSIVATLVGLNEAALGTTLVSLPLVIDAGVPLVNYLKDGLAPAATGEYTDRLNVSAVWSITCPSGVVDYRVQVRLGSCEGPALTGWTTLPGTATAYTWPLAEASHDPARAEALVVALEATSNVGFSVAACTAGCRYDGAPPTGGSVRVLGSAPSADLAQLAWPAAPIEQNLPDAFPRLPSQAFPALPATGQRCLTVAWEGFEDGQSGVGQVLLVVGSTPGERDLAGPLDVHLLSPATICGLPAGQPLFVSACARDNAGQETCVKAPYGVSLIPPARPMLAAVEGRTPTSPLACEALAADGAAWSCAGLAAGLPLTGTGTWNNGSLSLHLALSPAVEGLCAVQVWAGRNREASDLLSPLEVALDPAATGPAVDLAVPLSSTLSAVHVAVRTWSCLRAAAHASLVVYLTRATPGPAPGDLTLAVAPADGALEVAWPAVSAPAQVPVRVLRWSVAPLDAPADPVASGTLAANATGVRIPGEALTAGSAYNTRAPHLTPLLRFAPAGGGGAQFMLETHSTAPDNVGHAARGFRYDRTAPALEGRAWIEAPPSINSAEAQFDNRDAFNALICAQWNATDPESAVARVVVVFVARSYDWSGGSPGGEVGRWDSATAVNGTAARRACVGPRHLFNPLFYATGWYDVNITATNGAGLATTLVLTNATRFLRPGMGSVHTGCPNGTAPGPDGARLQNHTTVCANWSGFEPPLRYAVTDAAALARDLPQQYAVEVATSPDGPALLTATLGASARSVALDGAGRLRDGDTYWVRVTARNGNGWERTGVSGSGVTIAARGPALAGLEGSWVCLDGAGDAVSALRSASGCGTGDALAYPTTALKVAFTEGLGLSLAQAQLTVRAAGEAAAVVAAQTVPLYAPGTTVGAGPATEYTLLYDLSGPQAALLRCGTLYQVELTVTSALGVSSATSTSGPFELCAHFNVTAAYSAVLDQVEGTFYLSGTRHWSASLALECLYPGAVATVTPTGWLGLAGLTGSPLNTGVKVAPGGRYALPMGPLTAAKRDGMTCTAALKATFYPAVPSGAFPELTSALVRSAPFLYDASAPALRGACRFAEGQWWPDSSPGALPLLCNFTATDPDSGIASITWALGTRPNTTDLLPFTACPLANRTATAALGACVAPAALATQILQNRTLESVWVAAVAANGVGLQAWTAAWLRVERTEPGLREAWLECAPEAAGGWVAAVGWRELFDMQSGVANLTVALFDGPTGAALGQVVLPNLSGAVGTPAQLAARSPDPTGRVTFPISGPAPGGALCPYSALLTACDRAGRCVARAAASSSS</sequence>
<dbReference type="PANTHER" id="PTHR16897">
    <property type="entry name" value="OS10G0105400 PROTEIN"/>
    <property type="match status" value="1"/>
</dbReference>
<reference evidence="1" key="1">
    <citation type="journal article" date="2022" name="bioRxiv">
        <title>Genomics of Preaxostyla Flagellates Illuminates Evolutionary Transitions and the Path Towards Mitochondrial Loss.</title>
        <authorList>
            <person name="Novak L.V.F."/>
            <person name="Treitli S.C."/>
            <person name="Pyrih J."/>
            <person name="Halakuc P."/>
            <person name="Pipaliya S.V."/>
            <person name="Vacek V."/>
            <person name="Brzon O."/>
            <person name="Soukal P."/>
            <person name="Eme L."/>
            <person name="Dacks J.B."/>
            <person name="Karnkowska A."/>
            <person name="Elias M."/>
            <person name="Hampl V."/>
        </authorList>
    </citation>
    <scope>NUCLEOTIDE SEQUENCE</scope>
    <source>
        <strain evidence="1">RCP-MX</strain>
    </source>
</reference>
<organism evidence="1 2">
    <name type="scientific">Paratrimastix pyriformis</name>
    <dbReference type="NCBI Taxonomy" id="342808"/>
    <lineage>
        <taxon>Eukaryota</taxon>
        <taxon>Metamonada</taxon>
        <taxon>Preaxostyla</taxon>
        <taxon>Paratrimastigidae</taxon>
        <taxon>Paratrimastix</taxon>
    </lineage>
</organism>
<dbReference type="Proteomes" id="UP001141327">
    <property type="component" value="Unassembled WGS sequence"/>
</dbReference>
<accession>A0ABQ8UHA0</accession>